<proteinExistence type="predicted"/>
<sequence>MASGDLDCVLDHNMERDVAGDLLGPHPDPVAVAAGDIKCGLPLRIKGQVMVPAAHHRISVLSS</sequence>
<dbReference type="Proteomes" id="UP001314170">
    <property type="component" value="Unassembled WGS sequence"/>
</dbReference>
<keyword evidence="2" id="KW-1185">Reference proteome</keyword>
<organism evidence="1 2">
    <name type="scientific">Dovyalis caffra</name>
    <dbReference type="NCBI Taxonomy" id="77055"/>
    <lineage>
        <taxon>Eukaryota</taxon>
        <taxon>Viridiplantae</taxon>
        <taxon>Streptophyta</taxon>
        <taxon>Embryophyta</taxon>
        <taxon>Tracheophyta</taxon>
        <taxon>Spermatophyta</taxon>
        <taxon>Magnoliopsida</taxon>
        <taxon>eudicotyledons</taxon>
        <taxon>Gunneridae</taxon>
        <taxon>Pentapetalae</taxon>
        <taxon>rosids</taxon>
        <taxon>fabids</taxon>
        <taxon>Malpighiales</taxon>
        <taxon>Salicaceae</taxon>
        <taxon>Flacourtieae</taxon>
        <taxon>Dovyalis</taxon>
    </lineage>
</organism>
<dbReference type="AlphaFoldDB" id="A0AAV1SHP4"/>
<name>A0AAV1SHP4_9ROSI</name>
<evidence type="ECO:0000313" key="1">
    <source>
        <dbReference type="EMBL" id="CAK7350595.1"/>
    </source>
</evidence>
<dbReference type="EMBL" id="CAWUPB010001184">
    <property type="protein sequence ID" value="CAK7350595.1"/>
    <property type="molecule type" value="Genomic_DNA"/>
</dbReference>
<reference evidence="1 2" key="1">
    <citation type="submission" date="2024-01" db="EMBL/GenBank/DDBJ databases">
        <authorList>
            <person name="Waweru B."/>
        </authorList>
    </citation>
    <scope>NUCLEOTIDE SEQUENCE [LARGE SCALE GENOMIC DNA]</scope>
</reference>
<accession>A0AAV1SHP4</accession>
<evidence type="ECO:0000313" key="2">
    <source>
        <dbReference type="Proteomes" id="UP001314170"/>
    </source>
</evidence>
<protein>
    <submittedName>
        <fullName evidence="1">Uncharacterized protein</fullName>
    </submittedName>
</protein>
<comment type="caution">
    <text evidence="1">The sequence shown here is derived from an EMBL/GenBank/DDBJ whole genome shotgun (WGS) entry which is preliminary data.</text>
</comment>
<gene>
    <name evidence="1" type="ORF">DCAF_LOCUS23334</name>
</gene>